<dbReference type="InterPro" id="IPR050196">
    <property type="entry name" value="Cytochrome_P450_Monoox"/>
</dbReference>
<dbReference type="EnsemblMetazoa" id="XM_028277013.2">
    <property type="protein sequence ID" value="XP_028132814.2"/>
    <property type="gene ID" value="LOC114328230"/>
</dbReference>
<dbReference type="PRINTS" id="PR00385">
    <property type="entry name" value="P450"/>
</dbReference>
<evidence type="ECO:0000256" key="10">
    <source>
        <dbReference type="ARBA" id="ARBA00023002"/>
    </source>
</evidence>
<dbReference type="Gene3D" id="1.10.630.10">
    <property type="entry name" value="Cytochrome P450"/>
    <property type="match status" value="1"/>
</dbReference>
<keyword evidence="15" id="KW-0812">Transmembrane</keyword>
<dbReference type="PANTHER" id="PTHR24291:SF189">
    <property type="entry name" value="CYTOCHROME P450 4C3-RELATED"/>
    <property type="match status" value="1"/>
</dbReference>
<dbReference type="InterPro" id="IPR002401">
    <property type="entry name" value="Cyt_P450_E_grp-I"/>
</dbReference>
<evidence type="ECO:0000256" key="1">
    <source>
        <dbReference type="ARBA" id="ARBA00001971"/>
    </source>
</evidence>
<keyword evidence="8" id="KW-0256">Endoplasmic reticulum</keyword>
<evidence type="ECO:0000313" key="17">
    <source>
        <dbReference type="Proteomes" id="UP001652700"/>
    </source>
</evidence>
<evidence type="ECO:0008006" key="18">
    <source>
        <dbReference type="Google" id="ProtNLM"/>
    </source>
</evidence>
<evidence type="ECO:0000256" key="8">
    <source>
        <dbReference type="ARBA" id="ARBA00022824"/>
    </source>
</evidence>
<keyword evidence="7 14" id="KW-0479">Metal-binding</keyword>
<evidence type="ECO:0000256" key="15">
    <source>
        <dbReference type="SAM" id="Phobius"/>
    </source>
</evidence>
<keyword evidence="13 15" id="KW-0472">Membrane</keyword>
<keyword evidence="10 14" id="KW-0560">Oxidoreductase</keyword>
<comment type="cofactor">
    <cofactor evidence="1">
        <name>heme</name>
        <dbReference type="ChEBI" id="CHEBI:30413"/>
    </cofactor>
</comment>
<evidence type="ECO:0000256" key="13">
    <source>
        <dbReference type="ARBA" id="ARBA00023136"/>
    </source>
</evidence>
<protein>
    <recommendedName>
        <fullName evidence="18">Cytochrome P450 4C1-like</fullName>
    </recommendedName>
</protein>
<keyword evidence="15" id="KW-1133">Transmembrane helix</keyword>
<evidence type="ECO:0000256" key="14">
    <source>
        <dbReference type="RuleBase" id="RU000461"/>
    </source>
</evidence>
<dbReference type="RefSeq" id="XP_028132814.2">
    <property type="nucleotide sequence ID" value="XM_028277013.2"/>
</dbReference>
<keyword evidence="9" id="KW-0492">Microsome</keyword>
<evidence type="ECO:0000313" key="16">
    <source>
        <dbReference type="EnsemblMetazoa" id="XP_028132814.2"/>
    </source>
</evidence>
<keyword evidence="17" id="KW-1185">Reference proteome</keyword>
<sequence length="518" mass="60307">MKGKHFEDVPFLLLHSGFSFEYTFWFILCLVVVFYVKFLWNRRKLYIYSWKIEGPFALPIIGAAHHFLGLNSTGFLKKAELIQSRYKKIVKVWIGHKLHFIIKDPKYIEKILTSPETVEKDYFYENYSAVLGPGIFTNPDRIWKKERKLLGPTMNKLVLNRYINKFSECGLEFVQYLDNHIGESDLDLTLLAAKYSTDTFIRTSMCAQNVPKHIENIDLGYCLKCITKIGSAKYLNIFYHINALWSLTTLKKEFDKYVNLMHKVTKSYIQMRKSEHNRINQYTHTESFTEKPETITHFLDTLFQDNNFTEDEIASQAETFLAAATEPVSIAICSVLIMLAMYPDMQEKVYEEAVAVLGQDGGVTDYNLPLLKYTERVIKETLRLFPPALIFSRLVTKDLDLGDVVLPEGSSATIMPLFIHRNSEYWDEPLKFDPDRFLPEKLNTRHPCTFIPFSFGPRNCIGHQFGMMTLKTVIAMTVRQFHVHTHYNTIEDIDLTFGPVFSFALGDKVRFERRIEEK</sequence>
<proteinExistence type="inferred from homology"/>
<comment type="function">
    <text evidence="2">May be involved in the metabolism of insect hormones and in the breakdown of synthetic insecticides.</text>
</comment>
<keyword evidence="12 14" id="KW-0503">Monooxygenase</keyword>
<evidence type="ECO:0000256" key="4">
    <source>
        <dbReference type="ARBA" id="ARBA00004406"/>
    </source>
</evidence>
<evidence type="ECO:0000256" key="3">
    <source>
        <dbReference type="ARBA" id="ARBA00004174"/>
    </source>
</evidence>
<feature type="transmembrane region" description="Helical" evidence="15">
    <location>
        <begin position="22"/>
        <end position="40"/>
    </location>
</feature>
<evidence type="ECO:0000256" key="2">
    <source>
        <dbReference type="ARBA" id="ARBA00003690"/>
    </source>
</evidence>
<dbReference type="InterPro" id="IPR017972">
    <property type="entry name" value="Cyt_P450_CS"/>
</dbReference>
<evidence type="ECO:0000256" key="7">
    <source>
        <dbReference type="ARBA" id="ARBA00022723"/>
    </source>
</evidence>
<evidence type="ECO:0000256" key="12">
    <source>
        <dbReference type="ARBA" id="ARBA00023033"/>
    </source>
</evidence>
<accession>A0ABM5IHD6</accession>
<evidence type="ECO:0000256" key="9">
    <source>
        <dbReference type="ARBA" id="ARBA00022848"/>
    </source>
</evidence>
<dbReference type="InterPro" id="IPR001128">
    <property type="entry name" value="Cyt_P450"/>
</dbReference>
<evidence type="ECO:0000256" key="6">
    <source>
        <dbReference type="ARBA" id="ARBA00022617"/>
    </source>
</evidence>
<keyword evidence="6 14" id="KW-0349">Heme</keyword>
<dbReference type="InterPro" id="IPR036396">
    <property type="entry name" value="Cyt_P450_sf"/>
</dbReference>
<name>A0ABM5IHD6_DIAVI</name>
<dbReference type="Proteomes" id="UP001652700">
    <property type="component" value="Unplaced"/>
</dbReference>
<evidence type="ECO:0000256" key="11">
    <source>
        <dbReference type="ARBA" id="ARBA00023004"/>
    </source>
</evidence>
<dbReference type="PROSITE" id="PS00086">
    <property type="entry name" value="CYTOCHROME_P450"/>
    <property type="match status" value="1"/>
</dbReference>
<dbReference type="SUPFAM" id="SSF48264">
    <property type="entry name" value="Cytochrome P450"/>
    <property type="match status" value="1"/>
</dbReference>
<organism evidence="16 17">
    <name type="scientific">Diabrotica virgifera virgifera</name>
    <name type="common">western corn rootworm</name>
    <dbReference type="NCBI Taxonomy" id="50390"/>
    <lineage>
        <taxon>Eukaryota</taxon>
        <taxon>Metazoa</taxon>
        <taxon>Ecdysozoa</taxon>
        <taxon>Arthropoda</taxon>
        <taxon>Hexapoda</taxon>
        <taxon>Insecta</taxon>
        <taxon>Pterygota</taxon>
        <taxon>Neoptera</taxon>
        <taxon>Endopterygota</taxon>
        <taxon>Coleoptera</taxon>
        <taxon>Polyphaga</taxon>
        <taxon>Cucujiformia</taxon>
        <taxon>Chrysomeloidea</taxon>
        <taxon>Chrysomelidae</taxon>
        <taxon>Galerucinae</taxon>
        <taxon>Diabroticina</taxon>
        <taxon>Diabroticites</taxon>
        <taxon>Diabrotica</taxon>
    </lineage>
</organism>
<evidence type="ECO:0000256" key="5">
    <source>
        <dbReference type="ARBA" id="ARBA00010617"/>
    </source>
</evidence>
<reference evidence="16" key="1">
    <citation type="submission" date="2025-05" db="UniProtKB">
        <authorList>
            <consortium name="EnsemblMetazoa"/>
        </authorList>
    </citation>
    <scope>IDENTIFICATION</scope>
</reference>
<dbReference type="GeneID" id="114328230"/>
<comment type="similarity">
    <text evidence="5 14">Belongs to the cytochrome P450 family.</text>
</comment>
<dbReference type="PRINTS" id="PR00463">
    <property type="entry name" value="EP450I"/>
</dbReference>
<dbReference type="Pfam" id="PF00067">
    <property type="entry name" value="p450"/>
    <property type="match status" value="1"/>
</dbReference>
<keyword evidence="11 14" id="KW-0408">Iron</keyword>
<dbReference type="PANTHER" id="PTHR24291">
    <property type="entry name" value="CYTOCHROME P450 FAMILY 4"/>
    <property type="match status" value="1"/>
</dbReference>
<comment type="subcellular location">
    <subcellularLocation>
        <location evidence="4">Endoplasmic reticulum membrane</location>
        <topology evidence="4">Peripheral membrane protein</topology>
    </subcellularLocation>
    <subcellularLocation>
        <location evidence="3">Microsome membrane</location>
        <topology evidence="3">Peripheral membrane protein</topology>
    </subcellularLocation>
</comment>